<dbReference type="Proteomes" id="UP000218831">
    <property type="component" value="Unassembled WGS sequence"/>
</dbReference>
<protein>
    <submittedName>
        <fullName evidence="2">Uncharacterized protein</fullName>
    </submittedName>
</protein>
<sequence>MKTFFQRNFSYIMENKKKVLPQVFIFYFILAFGYLTIFLPVNIWTTVNFFTVGPLFIWSFFRTLGKMEKDNMSYWDCVFVVIVLPFLMLILPFVLALVFGMAYLLIFNPQ</sequence>
<keyword evidence="3" id="KW-1185">Reference proteome</keyword>
<keyword evidence="1" id="KW-0472">Membrane</keyword>
<keyword evidence="1" id="KW-0812">Transmembrane</keyword>
<evidence type="ECO:0000313" key="2">
    <source>
        <dbReference type="EMBL" id="PAU92028.1"/>
    </source>
</evidence>
<evidence type="ECO:0000313" key="3">
    <source>
        <dbReference type="Proteomes" id="UP000218831"/>
    </source>
</evidence>
<gene>
    <name evidence="2" type="ORF">CK503_15955</name>
</gene>
<dbReference type="AlphaFoldDB" id="A0A2A2G413"/>
<evidence type="ECO:0000256" key="1">
    <source>
        <dbReference type="SAM" id="Phobius"/>
    </source>
</evidence>
<proteinExistence type="predicted"/>
<feature type="transmembrane region" description="Helical" evidence="1">
    <location>
        <begin position="73"/>
        <end position="106"/>
    </location>
</feature>
<keyword evidence="1" id="KW-1133">Transmembrane helix</keyword>
<comment type="caution">
    <text evidence="2">The sequence shown here is derived from an EMBL/GenBank/DDBJ whole genome shotgun (WGS) entry which is preliminary data.</text>
</comment>
<reference evidence="2 3" key="1">
    <citation type="submission" date="2017-08" db="EMBL/GenBank/DDBJ databases">
        <title>Aliifodinibius alkalisoli sp. nov., isolated from saline alkaline soil.</title>
        <authorList>
            <person name="Liu D."/>
            <person name="Zhang G."/>
        </authorList>
    </citation>
    <scope>NUCLEOTIDE SEQUENCE [LARGE SCALE GENOMIC DNA]</scope>
    <source>
        <strain evidence="2 3">WN023</strain>
    </source>
</reference>
<organism evidence="2 3">
    <name type="scientific">Fodinibius salipaludis</name>
    <dbReference type="NCBI Taxonomy" id="2032627"/>
    <lineage>
        <taxon>Bacteria</taxon>
        <taxon>Pseudomonadati</taxon>
        <taxon>Balneolota</taxon>
        <taxon>Balneolia</taxon>
        <taxon>Balneolales</taxon>
        <taxon>Balneolaceae</taxon>
        <taxon>Fodinibius</taxon>
    </lineage>
</organism>
<accession>A0A2A2G413</accession>
<feature type="transmembrane region" description="Helical" evidence="1">
    <location>
        <begin position="43"/>
        <end position="61"/>
    </location>
</feature>
<dbReference type="EMBL" id="NSKE01000039">
    <property type="protein sequence ID" value="PAU92028.1"/>
    <property type="molecule type" value="Genomic_DNA"/>
</dbReference>
<name>A0A2A2G413_9BACT</name>
<feature type="transmembrane region" description="Helical" evidence="1">
    <location>
        <begin position="20"/>
        <end position="37"/>
    </location>
</feature>